<gene>
    <name evidence="14" type="primary">dnaN</name>
    <name evidence="14" type="ORF">OCV88_04475</name>
</gene>
<evidence type="ECO:0000259" key="11">
    <source>
        <dbReference type="Pfam" id="PF00712"/>
    </source>
</evidence>
<evidence type="ECO:0000313" key="15">
    <source>
        <dbReference type="Proteomes" id="UP001652442"/>
    </source>
</evidence>
<keyword evidence="15" id="KW-1185">Reference proteome</keyword>
<keyword evidence="5 10" id="KW-0808">Transferase</keyword>
<dbReference type="InterPro" id="IPR001001">
    <property type="entry name" value="DNA_polIII_beta"/>
</dbReference>
<evidence type="ECO:0000256" key="9">
    <source>
        <dbReference type="ARBA" id="ARBA00023125"/>
    </source>
</evidence>
<evidence type="ECO:0000313" key="14">
    <source>
        <dbReference type="EMBL" id="MCU6761594.1"/>
    </source>
</evidence>
<dbReference type="InterPro" id="IPR022637">
    <property type="entry name" value="DNA_polIII_beta_cen"/>
</dbReference>
<evidence type="ECO:0000256" key="6">
    <source>
        <dbReference type="ARBA" id="ARBA00022695"/>
    </source>
</evidence>
<dbReference type="PANTHER" id="PTHR30478">
    <property type="entry name" value="DNA POLYMERASE III SUBUNIT BETA"/>
    <property type="match status" value="1"/>
</dbReference>
<keyword evidence="9" id="KW-0238">DNA-binding</keyword>
<dbReference type="EMBL" id="JAOQJQ010000002">
    <property type="protein sequence ID" value="MCU6761594.1"/>
    <property type="molecule type" value="Genomic_DNA"/>
</dbReference>
<reference evidence="14 15" key="1">
    <citation type="journal article" date="2021" name="ISME Commun">
        <title>Automated analysis of genomic sequences facilitates high-throughput and comprehensive description of bacteria.</title>
        <authorList>
            <person name="Hitch T.C.A."/>
        </authorList>
    </citation>
    <scope>NUCLEOTIDE SEQUENCE [LARGE SCALE GENOMIC DNA]</scope>
    <source>
        <strain evidence="14 15">Sanger_109</strain>
    </source>
</reference>
<dbReference type="PIRSF" id="PIRSF000804">
    <property type="entry name" value="DNA_pol_III_b"/>
    <property type="match status" value="1"/>
</dbReference>
<dbReference type="PANTHER" id="PTHR30478:SF0">
    <property type="entry name" value="BETA SLIDING CLAMP"/>
    <property type="match status" value="1"/>
</dbReference>
<organism evidence="14 15">
    <name type="scientific">Brotonthovivens ammoniilytica</name>
    <dbReference type="NCBI Taxonomy" id="2981725"/>
    <lineage>
        <taxon>Bacteria</taxon>
        <taxon>Bacillati</taxon>
        <taxon>Bacillota</taxon>
        <taxon>Clostridia</taxon>
        <taxon>Lachnospirales</taxon>
        <taxon>Lachnospiraceae</taxon>
        <taxon>Brotonthovivens</taxon>
    </lineage>
</organism>
<keyword evidence="6 10" id="KW-0548">Nucleotidyltransferase</keyword>
<comment type="subunit">
    <text evidence="10">Forms a ring-shaped head-to-tail homodimer around DNA.</text>
</comment>
<sequence length="370" mass="41948">MKLICSKSNLLKGVNIVSKAVPSRTTMAILECILIDASTDEIKLTANDMELGIETKIEGNIVERGIIALDAKIFSEIVRKLPDNDVVIQTDSTFKTTITCEKAKFNIVGKSGEDFSYLPFIERTEKVSISQFTLKEVIKQTIFSIADNDNNKLMTGELFEINENKLKVVSLDGHRISIRNIELKDSYDYKKVIVPGKTLQEISKILPGEAEEMVNIYITSNHILFEFDQTIVLSRLIEGEYFKIDQMLSSDYETKIKINKKILLSCIDRATLLVKEGDKKPIIINVTDDMIELKINSFIGSMNEEIDIEKEGKDILIGFNPKFFIDALRVIDEEEVTLYMVNPKAPCYIKDEEESFIYLILPVNFNASAN</sequence>
<dbReference type="Proteomes" id="UP001652442">
    <property type="component" value="Unassembled WGS sequence"/>
</dbReference>
<accession>A0ABT2TJ95</accession>
<dbReference type="InterPro" id="IPR022635">
    <property type="entry name" value="DNA_polIII_beta_C"/>
</dbReference>
<keyword evidence="7 10" id="KW-0235">DNA replication</keyword>
<dbReference type="RefSeq" id="WP_158424431.1">
    <property type="nucleotide sequence ID" value="NZ_JAOQJQ010000002.1"/>
</dbReference>
<keyword evidence="4 10" id="KW-0963">Cytoplasm</keyword>
<evidence type="ECO:0000256" key="5">
    <source>
        <dbReference type="ARBA" id="ARBA00022679"/>
    </source>
</evidence>
<dbReference type="Pfam" id="PF02767">
    <property type="entry name" value="DNA_pol3_beta_2"/>
    <property type="match status" value="1"/>
</dbReference>
<comment type="subcellular location">
    <subcellularLocation>
        <location evidence="1 10">Cytoplasm</location>
    </subcellularLocation>
</comment>
<dbReference type="SUPFAM" id="SSF55979">
    <property type="entry name" value="DNA clamp"/>
    <property type="match status" value="3"/>
</dbReference>
<dbReference type="CDD" id="cd00140">
    <property type="entry name" value="beta_clamp"/>
    <property type="match status" value="1"/>
</dbReference>
<keyword evidence="8 10" id="KW-0239">DNA-directed DNA polymerase</keyword>
<dbReference type="InterPro" id="IPR022634">
    <property type="entry name" value="DNA_polIII_beta_N"/>
</dbReference>
<evidence type="ECO:0000259" key="13">
    <source>
        <dbReference type="Pfam" id="PF02768"/>
    </source>
</evidence>
<name>A0ABT2TJ95_9FIRM</name>
<dbReference type="NCBIfam" id="TIGR00663">
    <property type="entry name" value="dnan"/>
    <property type="match status" value="1"/>
</dbReference>
<evidence type="ECO:0000256" key="7">
    <source>
        <dbReference type="ARBA" id="ARBA00022705"/>
    </source>
</evidence>
<comment type="function">
    <text evidence="10">Confers DNA tethering and processivity to DNA polymerases and other proteins. Acts as a clamp, forming a ring around DNA (a reaction catalyzed by the clamp-loading complex) which diffuses in an ATP-independent manner freely and bidirectionally along dsDNA. Initially characterized for its ability to contact the catalytic subunit of DNA polymerase III (Pol III), a complex, multichain enzyme responsible for most of the replicative synthesis in bacteria; Pol III exhibits 3'-5' exonuclease proofreading activity. The beta chain is required for initiation of replication as well as for processivity of DNA replication.</text>
</comment>
<evidence type="ECO:0000256" key="10">
    <source>
        <dbReference type="PIRNR" id="PIRNR000804"/>
    </source>
</evidence>
<evidence type="ECO:0000256" key="3">
    <source>
        <dbReference type="ARBA" id="ARBA00021035"/>
    </source>
</evidence>
<feature type="domain" description="DNA polymerase III beta sliding clamp central" evidence="12">
    <location>
        <begin position="129"/>
        <end position="241"/>
    </location>
</feature>
<evidence type="ECO:0000256" key="1">
    <source>
        <dbReference type="ARBA" id="ARBA00004496"/>
    </source>
</evidence>
<dbReference type="Pfam" id="PF02768">
    <property type="entry name" value="DNA_pol3_beta_3"/>
    <property type="match status" value="1"/>
</dbReference>
<dbReference type="Gene3D" id="3.10.150.10">
    <property type="entry name" value="DNA Polymerase III, subunit A, domain 2"/>
    <property type="match status" value="2"/>
</dbReference>
<dbReference type="InterPro" id="IPR046938">
    <property type="entry name" value="DNA_clamp_sf"/>
</dbReference>
<feature type="domain" description="DNA polymerase III beta sliding clamp C-terminal" evidence="13">
    <location>
        <begin position="248"/>
        <end position="363"/>
    </location>
</feature>
<proteinExistence type="inferred from homology"/>
<evidence type="ECO:0000259" key="12">
    <source>
        <dbReference type="Pfam" id="PF02767"/>
    </source>
</evidence>
<evidence type="ECO:0000256" key="4">
    <source>
        <dbReference type="ARBA" id="ARBA00022490"/>
    </source>
</evidence>
<comment type="similarity">
    <text evidence="2 10">Belongs to the beta sliding clamp family.</text>
</comment>
<dbReference type="SMART" id="SM00480">
    <property type="entry name" value="POL3Bc"/>
    <property type="match status" value="1"/>
</dbReference>
<comment type="caution">
    <text evidence="14">The sequence shown here is derived from an EMBL/GenBank/DDBJ whole genome shotgun (WGS) entry which is preliminary data.</text>
</comment>
<dbReference type="GO" id="GO:0003887">
    <property type="term" value="F:DNA-directed DNA polymerase activity"/>
    <property type="evidence" value="ECO:0007669"/>
    <property type="project" value="UniProtKB-EC"/>
</dbReference>
<protein>
    <recommendedName>
        <fullName evidence="3 10">Beta sliding clamp</fullName>
    </recommendedName>
</protein>
<feature type="domain" description="DNA polymerase III beta sliding clamp N-terminal" evidence="11">
    <location>
        <begin position="1"/>
        <end position="118"/>
    </location>
</feature>
<dbReference type="Pfam" id="PF00712">
    <property type="entry name" value="DNA_pol3_beta"/>
    <property type="match status" value="1"/>
</dbReference>
<evidence type="ECO:0000256" key="8">
    <source>
        <dbReference type="ARBA" id="ARBA00022932"/>
    </source>
</evidence>
<evidence type="ECO:0000256" key="2">
    <source>
        <dbReference type="ARBA" id="ARBA00010752"/>
    </source>
</evidence>